<evidence type="ECO:0000256" key="1">
    <source>
        <dbReference type="SAM" id="SignalP"/>
    </source>
</evidence>
<keyword evidence="3" id="KW-1185">Reference proteome</keyword>
<dbReference type="EMBL" id="JH687400">
    <property type="protein sequence ID" value="EIM79932.1"/>
    <property type="molecule type" value="Genomic_DNA"/>
</dbReference>
<gene>
    <name evidence="2" type="ORF">STEHIDRAFT_163187</name>
</gene>
<sequence>MQFSTVFFTLASALLFMAPAVSAIACDPLSACNDKNNYPPGHPCKYTLDQCDQHGAIFSGHCVAAADGLKCQ</sequence>
<evidence type="ECO:0000313" key="2">
    <source>
        <dbReference type="EMBL" id="EIM79932.1"/>
    </source>
</evidence>
<organism evidence="2 3">
    <name type="scientific">Stereum hirsutum (strain FP-91666)</name>
    <name type="common">White-rot fungus</name>
    <dbReference type="NCBI Taxonomy" id="721885"/>
    <lineage>
        <taxon>Eukaryota</taxon>
        <taxon>Fungi</taxon>
        <taxon>Dikarya</taxon>
        <taxon>Basidiomycota</taxon>
        <taxon>Agaricomycotina</taxon>
        <taxon>Agaricomycetes</taxon>
        <taxon>Russulales</taxon>
        <taxon>Stereaceae</taxon>
        <taxon>Stereum</taxon>
    </lineage>
</organism>
<dbReference type="OrthoDB" id="2904323at2759"/>
<proteinExistence type="predicted"/>
<reference evidence="3" key="1">
    <citation type="journal article" date="2012" name="Science">
        <title>The Paleozoic origin of enzymatic lignin decomposition reconstructed from 31 fungal genomes.</title>
        <authorList>
            <person name="Floudas D."/>
            <person name="Binder M."/>
            <person name="Riley R."/>
            <person name="Barry K."/>
            <person name="Blanchette R.A."/>
            <person name="Henrissat B."/>
            <person name="Martinez A.T."/>
            <person name="Otillar R."/>
            <person name="Spatafora J.W."/>
            <person name="Yadav J.S."/>
            <person name="Aerts A."/>
            <person name="Benoit I."/>
            <person name="Boyd A."/>
            <person name="Carlson A."/>
            <person name="Copeland A."/>
            <person name="Coutinho P.M."/>
            <person name="de Vries R.P."/>
            <person name="Ferreira P."/>
            <person name="Findley K."/>
            <person name="Foster B."/>
            <person name="Gaskell J."/>
            <person name="Glotzer D."/>
            <person name="Gorecki P."/>
            <person name="Heitman J."/>
            <person name="Hesse C."/>
            <person name="Hori C."/>
            <person name="Igarashi K."/>
            <person name="Jurgens J.A."/>
            <person name="Kallen N."/>
            <person name="Kersten P."/>
            <person name="Kohler A."/>
            <person name="Kuees U."/>
            <person name="Kumar T.K.A."/>
            <person name="Kuo A."/>
            <person name="LaButti K."/>
            <person name="Larrondo L.F."/>
            <person name="Lindquist E."/>
            <person name="Ling A."/>
            <person name="Lombard V."/>
            <person name="Lucas S."/>
            <person name="Lundell T."/>
            <person name="Martin R."/>
            <person name="McLaughlin D.J."/>
            <person name="Morgenstern I."/>
            <person name="Morin E."/>
            <person name="Murat C."/>
            <person name="Nagy L.G."/>
            <person name="Nolan M."/>
            <person name="Ohm R.A."/>
            <person name="Patyshakuliyeva A."/>
            <person name="Rokas A."/>
            <person name="Ruiz-Duenas F.J."/>
            <person name="Sabat G."/>
            <person name="Salamov A."/>
            <person name="Samejima M."/>
            <person name="Schmutz J."/>
            <person name="Slot J.C."/>
            <person name="St John F."/>
            <person name="Stenlid J."/>
            <person name="Sun H."/>
            <person name="Sun S."/>
            <person name="Syed K."/>
            <person name="Tsang A."/>
            <person name="Wiebenga A."/>
            <person name="Young D."/>
            <person name="Pisabarro A."/>
            <person name="Eastwood D.C."/>
            <person name="Martin F."/>
            <person name="Cullen D."/>
            <person name="Grigoriev I.V."/>
            <person name="Hibbett D.S."/>
        </authorList>
    </citation>
    <scope>NUCLEOTIDE SEQUENCE [LARGE SCALE GENOMIC DNA]</scope>
    <source>
        <strain evidence="3">FP-91666</strain>
    </source>
</reference>
<accession>R7S033</accession>
<name>R7S033_STEHR</name>
<dbReference type="KEGG" id="shs:STEHIDRAFT_163187"/>
<feature type="signal peptide" evidence="1">
    <location>
        <begin position="1"/>
        <end position="23"/>
    </location>
</feature>
<dbReference type="GeneID" id="18802246"/>
<dbReference type="AlphaFoldDB" id="R7S033"/>
<evidence type="ECO:0000313" key="3">
    <source>
        <dbReference type="Proteomes" id="UP000053927"/>
    </source>
</evidence>
<protein>
    <submittedName>
        <fullName evidence="2">Uncharacterized protein</fullName>
    </submittedName>
</protein>
<keyword evidence="1" id="KW-0732">Signal</keyword>
<feature type="chain" id="PRO_5004443674" evidence="1">
    <location>
        <begin position="24"/>
        <end position="72"/>
    </location>
</feature>
<dbReference type="RefSeq" id="XP_007310921.1">
    <property type="nucleotide sequence ID" value="XM_007310859.1"/>
</dbReference>
<dbReference type="Proteomes" id="UP000053927">
    <property type="component" value="Unassembled WGS sequence"/>
</dbReference>